<dbReference type="EMBL" id="CAMXCH010000002">
    <property type="protein sequence ID" value="CAI3941207.1"/>
    <property type="molecule type" value="Genomic_DNA"/>
</dbReference>
<reference evidence="2" key="1">
    <citation type="submission" date="2022-10" db="EMBL/GenBank/DDBJ databases">
        <authorList>
            <person name="Botero Cardona J."/>
        </authorList>
    </citation>
    <scope>NUCLEOTIDE SEQUENCE</scope>
    <source>
        <strain evidence="2">R-83534</strain>
    </source>
</reference>
<keyword evidence="1" id="KW-0812">Transmembrane</keyword>
<evidence type="ECO:0000313" key="3">
    <source>
        <dbReference type="Proteomes" id="UP001154272"/>
    </source>
</evidence>
<keyword evidence="3" id="KW-1185">Reference proteome</keyword>
<accession>A0ABM9HNU2</accession>
<dbReference type="Proteomes" id="UP001154272">
    <property type="component" value="Unassembled WGS sequence"/>
</dbReference>
<name>A0ABM9HNU2_9PROT</name>
<evidence type="ECO:0000256" key="1">
    <source>
        <dbReference type="SAM" id="Phobius"/>
    </source>
</evidence>
<sequence>MNDNKDDFGIKEKYEYELPGEPLNPTGEPLGKSFFSNPSAVPSDVKYIDPNEYSGLGYFKYWFIACIVMLVLGLTFEFGILGKDGKEGPLCRYLPKNKVCYYLAGPAPKPAPVTSSTK</sequence>
<dbReference type="RefSeq" id="WP_034336254.1">
    <property type="nucleotide sequence ID" value="NZ_CAMXCH010000002.1"/>
</dbReference>
<keyword evidence="1" id="KW-1133">Transmembrane helix</keyword>
<proteinExistence type="predicted"/>
<comment type="caution">
    <text evidence="2">The sequence shown here is derived from an EMBL/GenBank/DDBJ whole genome shotgun (WGS) entry which is preliminary data.</text>
</comment>
<feature type="transmembrane region" description="Helical" evidence="1">
    <location>
        <begin position="61"/>
        <end position="82"/>
    </location>
</feature>
<gene>
    <name evidence="2" type="ORF">R83534S58_LOCUS1136</name>
</gene>
<keyword evidence="1" id="KW-0472">Membrane</keyword>
<protein>
    <submittedName>
        <fullName evidence="2">Uncharacterized protein</fullName>
    </submittedName>
</protein>
<evidence type="ECO:0000313" key="2">
    <source>
        <dbReference type="EMBL" id="CAI3941207.1"/>
    </source>
</evidence>
<organism evidence="2 3">
    <name type="scientific">Commensalibacter papalotli</name>
    <name type="common">ex Botero et al. 2024</name>
    <dbReference type="NCBI Taxonomy" id="2972766"/>
    <lineage>
        <taxon>Bacteria</taxon>
        <taxon>Pseudomonadati</taxon>
        <taxon>Pseudomonadota</taxon>
        <taxon>Alphaproteobacteria</taxon>
        <taxon>Acetobacterales</taxon>
        <taxon>Acetobacteraceae</taxon>
    </lineage>
</organism>